<dbReference type="AlphaFoldDB" id="A0A9P8IJD7"/>
<comment type="similarity">
    <text evidence="2 6">Belongs to the copper transporter (Ctr) (TC 1.A.56) family. SLC31A subfamily.</text>
</comment>
<dbReference type="EMBL" id="JAGHQM010002205">
    <property type="protein sequence ID" value="KAH0551095.1"/>
    <property type="molecule type" value="Genomic_DNA"/>
</dbReference>
<dbReference type="Proteomes" id="UP000750711">
    <property type="component" value="Unassembled WGS sequence"/>
</dbReference>
<keyword evidence="5 6" id="KW-0472">Membrane</keyword>
<keyword evidence="6" id="KW-0813">Transport</keyword>
<dbReference type="Pfam" id="PF04145">
    <property type="entry name" value="Ctr"/>
    <property type="match status" value="1"/>
</dbReference>
<evidence type="ECO:0000256" key="2">
    <source>
        <dbReference type="ARBA" id="ARBA00006921"/>
    </source>
</evidence>
<keyword evidence="3 6" id="KW-0812">Transmembrane</keyword>
<evidence type="ECO:0000256" key="1">
    <source>
        <dbReference type="ARBA" id="ARBA00004141"/>
    </source>
</evidence>
<evidence type="ECO:0000256" key="5">
    <source>
        <dbReference type="ARBA" id="ARBA00023136"/>
    </source>
</evidence>
<dbReference type="InterPro" id="IPR007274">
    <property type="entry name" value="Cop_transporter"/>
</dbReference>
<proteinExistence type="inferred from homology"/>
<accession>A0A9P8IJD7</accession>
<evidence type="ECO:0000313" key="8">
    <source>
        <dbReference type="Proteomes" id="UP000750711"/>
    </source>
</evidence>
<feature type="transmembrane region" description="Helical" evidence="6">
    <location>
        <begin position="135"/>
        <end position="155"/>
    </location>
</feature>
<evidence type="ECO:0000256" key="4">
    <source>
        <dbReference type="ARBA" id="ARBA00022989"/>
    </source>
</evidence>
<dbReference type="PANTHER" id="PTHR12483">
    <property type="entry name" value="SOLUTE CARRIER FAMILY 31 COPPER TRANSPORTERS"/>
    <property type="match status" value="1"/>
</dbReference>
<comment type="subcellular location">
    <subcellularLocation>
        <location evidence="1 6">Membrane</location>
        <topology evidence="1 6">Multi-pass membrane protein</topology>
    </subcellularLocation>
</comment>
<dbReference type="GO" id="GO:0005375">
    <property type="term" value="F:copper ion transmembrane transporter activity"/>
    <property type="evidence" value="ECO:0007669"/>
    <property type="project" value="UniProtKB-UniRule"/>
</dbReference>
<protein>
    <recommendedName>
        <fullName evidence="6">Copper transport protein</fullName>
    </recommendedName>
</protein>
<dbReference type="GO" id="GO:0016020">
    <property type="term" value="C:membrane"/>
    <property type="evidence" value="ECO:0007669"/>
    <property type="project" value="UniProtKB-SubCell"/>
</dbReference>
<sequence>MDMSMPSATVTTAAAAAKPTMPSMGMSMGPGACKISMLWNWYTIDSCFIARTWHIRTRAAFGGSCIGVILLVLCLELLRRVQREYDRYITRTRKQQDPPSNGSGSPTKREAFALTANIFSQRAFRPTIPQQLVRSLLYMLQFAVAYFIMLLAMYYNGELILPG</sequence>
<keyword evidence="6" id="KW-0186">Copper</keyword>
<keyword evidence="6" id="KW-0406">Ion transport</keyword>
<feature type="transmembrane region" description="Helical" evidence="6">
    <location>
        <begin position="59"/>
        <end position="78"/>
    </location>
</feature>
<name>A0A9P8IJD7_9PEZI</name>
<organism evidence="7 8">
    <name type="scientific">Trichoglossum hirsutum</name>
    <dbReference type="NCBI Taxonomy" id="265104"/>
    <lineage>
        <taxon>Eukaryota</taxon>
        <taxon>Fungi</taxon>
        <taxon>Dikarya</taxon>
        <taxon>Ascomycota</taxon>
        <taxon>Pezizomycotina</taxon>
        <taxon>Geoglossomycetes</taxon>
        <taxon>Geoglossales</taxon>
        <taxon>Geoglossaceae</taxon>
        <taxon>Trichoglossum</taxon>
    </lineage>
</organism>
<evidence type="ECO:0000256" key="3">
    <source>
        <dbReference type="ARBA" id="ARBA00022692"/>
    </source>
</evidence>
<keyword evidence="4 6" id="KW-1133">Transmembrane helix</keyword>
<evidence type="ECO:0000256" key="6">
    <source>
        <dbReference type="RuleBase" id="RU367022"/>
    </source>
</evidence>
<evidence type="ECO:0000313" key="7">
    <source>
        <dbReference type="EMBL" id="KAH0551095.1"/>
    </source>
</evidence>
<keyword evidence="6" id="KW-0187">Copper transport</keyword>
<gene>
    <name evidence="7" type="ORF">GP486_007559</name>
</gene>
<dbReference type="PANTHER" id="PTHR12483:SF73">
    <property type="entry name" value="COPPER TRANSPORT PROTEIN CTR3"/>
    <property type="match status" value="1"/>
</dbReference>
<comment type="caution">
    <text evidence="7">The sequence shown here is derived from an EMBL/GenBank/DDBJ whole genome shotgun (WGS) entry which is preliminary data.</text>
</comment>
<reference evidence="7" key="1">
    <citation type="submission" date="2021-03" db="EMBL/GenBank/DDBJ databases">
        <title>Comparative genomics and phylogenomic investigation of the class Geoglossomycetes provide insights into ecological specialization and systematics.</title>
        <authorList>
            <person name="Melie T."/>
            <person name="Pirro S."/>
            <person name="Miller A.N."/>
            <person name="Quandt A."/>
        </authorList>
    </citation>
    <scope>NUCLEOTIDE SEQUENCE</scope>
    <source>
        <strain evidence="7">CAQ_001_2017</strain>
    </source>
</reference>
<keyword evidence="8" id="KW-1185">Reference proteome</keyword>